<dbReference type="SUPFAM" id="SSF51735">
    <property type="entry name" value="NAD(P)-binding Rossmann-fold domains"/>
    <property type="match status" value="1"/>
</dbReference>
<sequence length="1608" mass="175398">MTSLLPQAIARYFSSSSAAVPDVEELPDPAEIDADDVAHVRRHLEVAHRRDPGRRIVEVVATDSGGIEVVAVNDDMPLLVEAVLATVEAHDLTVSRIDHPVVPVIRSGDGTLVDFGDDAESTAVESWIFVVALSSQPDFDVEALRAGLAEVVARVADVDRDVAAMRSRLTDLAAECAAPLTTAAGLLAGDRQEYGRLLDWFAGNHFLPLGYTHVSVDGSVTDERLGVWRTETVSSAFPVVAESPLLPLVSRVYLETGIQRSDFPTLLQIPAFDADGGHIGEHRFLGAFTSSGLHQTVLEVPVLRAKVQGVLSRANVDADSFAGQSMLELLQNYPLVEMFAASDAELGRRVAQMLDAVATRSLRLFVRANPDGQMAAALVYLPRDRYNTQSRLTLQAELLEQLGGTAIEYTARVSEMPLALLQVLVRVDSEAARSLGSLDTGSDRHEAMQALLADSIRSWDERVRELGHAMAADGPATRPAGGVDALLRMLPSLPEDYKEQRTPRAALADLVHVTQLESGGVTVTLSRFVDDPAEADRPTVGGIADDVANRELAGERWNFTLYLCGAAATLTDVLPVLHSLGLDVLDEHPYHLVRADGISCWAYEFGVTLTEGMSVDHERIGDLESRFTDAFRQIWRRNAEVDAFNELVIRCGLDWRSAAMLRAYGRYLRQCGFSYTTSHVAAVLGEYRSVTQGLVDLFAASFDPDQADDEQRERVLTRLRREVGKVISLDADRILSAFAAVITATSRTNFYVTGHDGDRRPVISVKLRPQEIPQAPQPRPLHEIFVYSPRIEGVHLRFGMVARGGLRWSDRREDFRTEILGLVKAQAVKNAVIVPVGAKGGFIVKRPPAATGDPAADRDAQRAEGVECYRAFIAGLLDVTDNIDRQNGTVIPARSVVRRDGDDPYLVVAADKGTASFSDIANDVAAQYGFWLGDGFASGGSAGYDHKSMGITARGAWESVKRHFREMGVDTQSQDFTVVGVGDMSGDVFGNGMLLSEHIRLVAAFDHRHVFVDPTPDAAESYRERARLFGLPRSSWADYDTSLISPGGGVWARDRKSIPISDEMRGALGLPDDVTALSPPDLIRAVLLAPVDLLWNGGIGTYVKASTESDAEVGDKANDAIRVNGNELRAKVIGEGGNLGATERGRIEFDLSGGRVNTDAMDNSAGVDCSDHEVNIKILLDAAVSSGDVAVQDRNPLLESMTDEVADLVLADNISQNSELGFCRTYAQDRVDVHVRQLADLSRSHGVDLRLEALPAPAELRKRFHGELHRGLTSPELATLMAHVKLATKSDLLSTDLPDNEVFDERLAGYFPVPLRARLGAGIRGHRLRREIVTTTLVNDVIDKAGTTHLFRLGEGTGASTEEGVRAYVVAGAVFGMDDLFERVLHAPAPVAAVDEMMLYARRLLFRASRWLLAFRPQPLAMAAEITRYGERVGELTALLDSWFGASSARDVDQRVQHYQAAGVPQDLAHDVAVSLHRFCLLDIIDAAEIADRDPVEVGELYFALMEHFGLEDLLTAVSELDYGDRWHALARLALRDDMHGALRALTLKILEIGEPDESAAEKIDEWEFSHSSRLSRVRTMLTDINESGTLDLATLSVAARQLRSVIR</sequence>
<dbReference type="Proteomes" id="UP000271469">
    <property type="component" value="Chromosome"/>
</dbReference>
<dbReference type="Pfam" id="PF21074">
    <property type="entry name" value="GDH_C"/>
    <property type="match status" value="1"/>
</dbReference>
<dbReference type="Pfam" id="PF05088">
    <property type="entry name" value="Bac_GDH_CD"/>
    <property type="match status" value="1"/>
</dbReference>
<dbReference type="Pfam" id="PF21078">
    <property type="entry name" value="GDH_HM3"/>
    <property type="match status" value="1"/>
</dbReference>
<dbReference type="GO" id="GO:0006538">
    <property type="term" value="P:L-glutamate catabolic process"/>
    <property type="evidence" value="ECO:0007669"/>
    <property type="project" value="InterPro"/>
</dbReference>
<dbReference type="Pfam" id="PF21073">
    <property type="entry name" value="GDH_HM1"/>
    <property type="match status" value="1"/>
</dbReference>
<dbReference type="InterPro" id="IPR049062">
    <property type="entry name" value="NAD_Glu_DH_ACT2"/>
</dbReference>
<evidence type="ECO:0000259" key="3">
    <source>
        <dbReference type="Pfam" id="PF21075"/>
    </source>
</evidence>
<dbReference type="InterPro" id="IPR048381">
    <property type="entry name" value="GDH_C"/>
</dbReference>
<reference evidence="6 7" key="1">
    <citation type="submission" date="2018-11" db="EMBL/GenBank/DDBJ databases">
        <title>Gordonia insulae sp. nov., isolated from an island soil.</title>
        <authorList>
            <person name="Kim Y.S."/>
            <person name="Kim S.B."/>
        </authorList>
    </citation>
    <scope>NUCLEOTIDE SEQUENCE [LARGE SCALE GENOMIC DNA]</scope>
    <source>
        <strain evidence="6 7">MMS17-SY073</strain>
    </source>
</reference>
<dbReference type="InterPro" id="IPR036291">
    <property type="entry name" value="NAD(P)-bd_dom_sf"/>
</dbReference>
<feature type="domain" description="NAD-glutamate dehydrogenase ACT3" evidence="5">
    <location>
        <begin position="553"/>
        <end position="619"/>
    </location>
</feature>
<dbReference type="PIRSF" id="PIRSF036761">
    <property type="entry name" value="GDH_Mll4104"/>
    <property type="match status" value="1"/>
</dbReference>
<evidence type="ECO:0000259" key="1">
    <source>
        <dbReference type="Pfam" id="PF05088"/>
    </source>
</evidence>
<dbReference type="InterPro" id="IPR024727">
    <property type="entry name" value="NAD_Glu_DH_N_ACT1"/>
</dbReference>
<dbReference type="InterPro" id="IPR049056">
    <property type="entry name" value="NAD_Glu_DH_HM3"/>
</dbReference>
<evidence type="ECO:0000259" key="2">
    <source>
        <dbReference type="Pfam" id="PF21074"/>
    </source>
</evidence>
<dbReference type="GO" id="GO:0004352">
    <property type="term" value="F:glutamate dehydrogenase (NAD+) activity"/>
    <property type="evidence" value="ECO:0007669"/>
    <property type="project" value="UniProtKB-EC"/>
</dbReference>
<dbReference type="PANTHER" id="PTHR43403">
    <property type="entry name" value="NAD-SPECIFIC GLUTAMATE DEHYDROGENASE"/>
    <property type="match status" value="1"/>
</dbReference>
<dbReference type="GO" id="GO:0004069">
    <property type="term" value="F:L-aspartate:2-oxoglutarate aminotransferase activity"/>
    <property type="evidence" value="ECO:0007669"/>
    <property type="project" value="InterPro"/>
</dbReference>
<accession>A0A3G8JGA7</accession>
<feature type="domain" description="NAD-glutamate dehydrogenase ACT2" evidence="4">
    <location>
        <begin position="363"/>
        <end position="460"/>
    </location>
</feature>
<evidence type="ECO:0000259" key="4">
    <source>
        <dbReference type="Pfam" id="PF21076"/>
    </source>
</evidence>
<keyword evidence="7" id="KW-1185">Reference proteome</keyword>
<evidence type="ECO:0000313" key="7">
    <source>
        <dbReference type="Proteomes" id="UP000271469"/>
    </source>
</evidence>
<feature type="domain" description="NAD-glutamate dehydrogenase catalytic" evidence="1">
    <location>
        <begin position="720"/>
        <end position="1220"/>
    </location>
</feature>
<dbReference type="InterPro" id="IPR028971">
    <property type="entry name" value="NAD-GDH_cat"/>
</dbReference>
<gene>
    <name evidence="6" type="primary">gdh</name>
    <name evidence="6" type="ORF">D7316_00536</name>
</gene>
<name>A0A3G8JGA7_9ACTN</name>
<dbReference type="InterPro" id="IPR049064">
    <property type="entry name" value="NAD_Glu_DH_ACT3"/>
</dbReference>
<dbReference type="InterPro" id="IPR046346">
    <property type="entry name" value="Aminoacid_DH-like_N_sf"/>
</dbReference>
<dbReference type="RefSeq" id="WP_124706914.1">
    <property type="nucleotide sequence ID" value="NZ_CP033972.1"/>
</dbReference>
<keyword evidence="6" id="KW-0560">Oxidoreductase</keyword>
<dbReference type="EC" id="1.4.1.2" evidence="6"/>
<feature type="domain" description="NAD-glutamate dehydrogenase N-terminal ACT1" evidence="3">
    <location>
        <begin position="34"/>
        <end position="146"/>
    </location>
</feature>
<proteinExistence type="predicted"/>
<dbReference type="Pfam" id="PF21077">
    <property type="entry name" value="GDH_ACT3"/>
    <property type="match status" value="1"/>
</dbReference>
<dbReference type="KEGG" id="gom:D7316_00536"/>
<dbReference type="SUPFAM" id="SSF53223">
    <property type="entry name" value="Aminoacid dehydrogenase-like, N-terminal domain"/>
    <property type="match status" value="1"/>
</dbReference>
<dbReference type="Gene3D" id="3.40.50.720">
    <property type="entry name" value="NAD(P)-binding Rossmann-like Domain"/>
    <property type="match status" value="1"/>
</dbReference>
<dbReference type="Pfam" id="PF21076">
    <property type="entry name" value="GDH_ACT2"/>
    <property type="match status" value="1"/>
</dbReference>
<dbReference type="InterPro" id="IPR049059">
    <property type="entry name" value="NAD_Glu_DH_HM1"/>
</dbReference>
<dbReference type="OrthoDB" id="9758052at2"/>
<protein>
    <submittedName>
        <fullName evidence="6">NAD-specific glutamate dehydrogenase</fullName>
        <ecNumber evidence="6">1.4.1.2</ecNumber>
    </submittedName>
</protein>
<feature type="domain" description="NAD-specific glutamate dehydrogenase C-terminal" evidence="2">
    <location>
        <begin position="1270"/>
        <end position="1604"/>
    </location>
</feature>
<dbReference type="Pfam" id="PF21075">
    <property type="entry name" value="GDH_ACT1"/>
    <property type="match status" value="1"/>
</dbReference>
<evidence type="ECO:0000259" key="5">
    <source>
        <dbReference type="Pfam" id="PF21077"/>
    </source>
</evidence>
<organism evidence="6 7">
    <name type="scientific">Gordonia insulae</name>
    <dbReference type="NCBI Taxonomy" id="2420509"/>
    <lineage>
        <taxon>Bacteria</taxon>
        <taxon>Bacillati</taxon>
        <taxon>Actinomycetota</taxon>
        <taxon>Actinomycetes</taxon>
        <taxon>Mycobacteriales</taxon>
        <taxon>Gordoniaceae</taxon>
        <taxon>Gordonia</taxon>
    </lineage>
</organism>
<evidence type="ECO:0000313" key="6">
    <source>
        <dbReference type="EMBL" id="AZG43958.1"/>
    </source>
</evidence>
<dbReference type="EMBL" id="CP033972">
    <property type="protein sequence ID" value="AZG43958.1"/>
    <property type="molecule type" value="Genomic_DNA"/>
</dbReference>
<dbReference type="PANTHER" id="PTHR43403:SF1">
    <property type="entry name" value="NAD-SPECIFIC GLUTAMATE DEHYDROGENASE"/>
    <property type="match status" value="1"/>
</dbReference>
<dbReference type="InterPro" id="IPR007780">
    <property type="entry name" value="NAD_Glu_DH_bac"/>
</dbReference>